<sequence length="76" mass="8260">MEREESHWINPSGHAVIGFTITCNAGVPSGTTCNITASITPNSGGDINFVADQLFDNRKIQILPVAIRRTIDSFSR</sequence>
<comment type="caution">
    <text evidence="1">The sequence shown here is derived from an EMBL/GenBank/DDBJ whole genome shotgun (WGS) entry which is preliminary data.</text>
</comment>
<dbReference type="Proteomes" id="UP000309788">
    <property type="component" value="Unassembled WGS sequence"/>
</dbReference>
<proteinExistence type="predicted"/>
<reference evidence="1 2" key="1">
    <citation type="submission" date="2019-05" db="EMBL/GenBank/DDBJ databases">
        <authorList>
            <person name="Qu J.-H."/>
        </authorList>
    </citation>
    <scope>NUCLEOTIDE SEQUENCE [LARGE SCALE GENOMIC DNA]</scope>
    <source>
        <strain evidence="1 2">Z12</strain>
    </source>
</reference>
<protein>
    <submittedName>
        <fullName evidence="1">Uncharacterized protein</fullName>
    </submittedName>
</protein>
<keyword evidence="2" id="KW-1185">Reference proteome</keyword>
<dbReference type="AlphaFoldDB" id="A0A5R9K7H1"/>
<dbReference type="EMBL" id="VCEI01000029">
    <property type="protein sequence ID" value="TLU89804.1"/>
    <property type="molecule type" value="Genomic_DNA"/>
</dbReference>
<organism evidence="1 2">
    <name type="scientific">Dyadobacter sediminis</name>
    <dbReference type="NCBI Taxonomy" id="1493691"/>
    <lineage>
        <taxon>Bacteria</taxon>
        <taxon>Pseudomonadati</taxon>
        <taxon>Bacteroidota</taxon>
        <taxon>Cytophagia</taxon>
        <taxon>Cytophagales</taxon>
        <taxon>Spirosomataceae</taxon>
        <taxon>Dyadobacter</taxon>
    </lineage>
</organism>
<evidence type="ECO:0000313" key="1">
    <source>
        <dbReference type="EMBL" id="TLU89804.1"/>
    </source>
</evidence>
<name>A0A5R9K7H1_9BACT</name>
<evidence type="ECO:0000313" key="2">
    <source>
        <dbReference type="Proteomes" id="UP000309788"/>
    </source>
</evidence>
<dbReference type="RefSeq" id="WP_171036616.1">
    <property type="nucleotide sequence ID" value="NZ_BMGE01000006.1"/>
</dbReference>
<gene>
    <name evidence="1" type="ORF">FEM55_19915</name>
</gene>
<accession>A0A5R9K7H1</accession>